<dbReference type="Gene3D" id="3.30.1490.480">
    <property type="entry name" value="Endolytic murein transglycosylase"/>
    <property type="match status" value="1"/>
</dbReference>
<proteinExistence type="inferred from homology"/>
<dbReference type="PANTHER" id="PTHR30518:SF2">
    <property type="entry name" value="ENDOLYTIC MUREIN TRANSGLYCOSYLASE"/>
    <property type="match status" value="1"/>
</dbReference>
<evidence type="ECO:0000256" key="3">
    <source>
        <dbReference type="ARBA" id="ARBA00022989"/>
    </source>
</evidence>
<evidence type="ECO:0000313" key="8">
    <source>
        <dbReference type="EMBL" id="TMI77117.1"/>
    </source>
</evidence>
<evidence type="ECO:0000256" key="4">
    <source>
        <dbReference type="ARBA" id="ARBA00023136"/>
    </source>
</evidence>
<reference evidence="8 9" key="1">
    <citation type="journal article" date="2019" name="Nat. Microbiol.">
        <title>Mediterranean grassland soil C-N compound turnover is dependent on rainfall and depth, and is mediated by genomically divergent microorganisms.</title>
        <authorList>
            <person name="Diamond S."/>
            <person name="Andeer P.F."/>
            <person name="Li Z."/>
            <person name="Crits-Christoph A."/>
            <person name="Burstein D."/>
            <person name="Anantharaman K."/>
            <person name="Lane K.R."/>
            <person name="Thomas B.C."/>
            <person name="Pan C."/>
            <person name="Northen T.R."/>
            <person name="Banfield J.F."/>
        </authorList>
    </citation>
    <scope>NUCLEOTIDE SEQUENCE [LARGE SCALE GENOMIC DNA]</scope>
    <source>
        <strain evidence="8">NP_8</strain>
    </source>
</reference>
<evidence type="ECO:0000256" key="7">
    <source>
        <dbReference type="HAMAP-Rule" id="MF_02065"/>
    </source>
</evidence>
<keyword evidence="4 7" id="KW-0472">Membrane</keyword>
<evidence type="ECO:0000313" key="9">
    <source>
        <dbReference type="Proteomes" id="UP000318834"/>
    </source>
</evidence>
<dbReference type="GO" id="GO:0005886">
    <property type="term" value="C:plasma membrane"/>
    <property type="evidence" value="ECO:0007669"/>
    <property type="project" value="UniProtKB-UniRule"/>
</dbReference>
<keyword evidence="1 7" id="KW-1003">Cell membrane</keyword>
<dbReference type="CDD" id="cd08010">
    <property type="entry name" value="MltG_like"/>
    <property type="match status" value="1"/>
</dbReference>
<comment type="function">
    <text evidence="7">Functions as a peptidoglycan terminase that cleaves nascent peptidoglycan strands endolytically to terminate their elongation.</text>
</comment>
<keyword evidence="6 7" id="KW-0961">Cell wall biogenesis/degradation</keyword>
<evidence type="ECO:0000256" key="6">
    <source>
        <dbReference type="ARBA" id="ARBA00023316"/>
    </source>
</evidence>
<dbReference type="Proteomes" id="UP000318834">
    <property type="component" value="Unassembled WGS sequence"/>
</dbReference>
<keyword evidence="5 7" id="KW-0456">Lyase</keyword>
<keyword evidence="2 7" id="KW-0812">Transmembrane</keyword>
<dbReference type="Pfam" id="PF02618">
    <property type="entry name" value="YceG"/>
    <property type="match status" value="1"/>
</dbReference>
<dbReference type="HAMAP" id="MF_02065">
    <property type="entry name" value="MltG"/>
    <property type="match status" value="1"/>
</dbReference>
<protein>
    <recommendedName>
        <fullName evidence="7">Endolytic murein transglycosylase</fullName>
        <ecNumber evidence="7">4.2.2.29</ecNumber>
    </recommendedName>
    <alternativeName>
        <fullName evidence="7">Peptidoglycan lytic transglycosylase</fullName>
    </alternativeName>
    <alternativeName>
        <fullName evidence="7">Peptidoglycan polymerization terminase</fullName>
    </alternativeName>
</protein>
<evidence type="ECO:0000256" key="5">
    <source>
        <dbReference type="ARBA" id="ARBA00023239"/>
    </source>
</evidence>
<dbReference type="NCBIfam" id="TIGR00247">
    <property type="entry name" value="endolytic transglycosylase MltG"/>
    <property type="match status" value="1"/>
</dbReference>
<comment type="similarity">
    <text evidence="7">Belongs to the transglycosylase MltG family.</text>
</comment>
<dbReference type="PANTHER" id="PTHR30518">
    <property type="entry name" value="ENDOLYTIC MUREIN TRANSGLYCOSYLASE"/>
    <property type="match status" value="1"/>
</dbReference>
<gene>
    <name evidence="7 8" type="primary">mltG</name>
    <name evidence="8" type="ORF">E6H05_01035</name>
</gene>
<comment type="catalytic activity">
    <reaction evidence="7">
        <text>a peptidoglycan chain = a peptidoglycan chain with N-acetyl-1,6-anhydromuramyl-[peptide] at the reducing end + a peptidoglycan chain with N-acetylglucosamine at the non-reducing end.</text>
        <dbReference type="EC" id="4.2.2.29"/>
    </reaction>
</comment>
<dbReference type="InterPro" id="IPR003770">
    <property type="entry name" value="MLTG-like"/>
</dbReference>
<keyword evidence="3 7" id="KW-1133">Transmembrane helix</keyword>
<name>A0A537J0R1_9BACT</name>
<dbReference type="Gene3D" id="3.30.160.60">
    <property type="entry name" value="Classic Zinc Finger"/>
    <property type="match status" value="1"/>
</dbReference>
<dbReference type="GO" id="GO:0071555">
    <property type="term" value="P:cell wall organization"/>
    <property type="evidence" value="ECO:0007669"/>
    <property type="project" value="UniProtKB-KW"/>
</dbReference>
<evidence type="ECO:0000256" key="1">
    <source>
        <dbReference type="ARBA" id="ARBA00022475"/>
    </source>
</evidence>
<dbReference type="GO" id="GO:0009252">
    <property type="term" value="P:peptidoglycan biosynthetic process"/>
    <property type="evidence" value="ECO:0007669"/>
    <property type="project" value="UniProtKB-UniRule"/>
</dbReference>
<comment type="caution">
    <text evidence="8">The sequence shown here is derived from an EMBL/GenBank/DDBJ whole genome shotgun (WGS) entry which is preliminary data.</text>
</comment>
<feature type="site" description="Important for catalytic activity" evidence="7">
    <location>
        <position position="232"/>
    </location>
</feature>
<sequence length="347" mass="38270">MSGLSNFRRWVRRAPADARVRRAAGVLVVIVALSAAGITAANRGVDPVGKGRIVVIPPGASSGEIGRVLQSAGVIRRSSYFVLAVRLRRLTRALQGGEYLLSPSMTLLDTVDVIAHGQVVLHPVTIPEGFTAAEIVDGLVLEGLGERTRLAEIVERGADLFPHEFLHWMPIRSLEGYLFPDTYRLPRGIPEREVIRALLDRFEQVVVPMWKTEGGGRSLHEVITLASLVEREARLPQERALIAGVLYNRLRRGMRLEVDASVLYALGRHKSVVTYKDLEVNSPYNTYRHAGLPPGPIANPGLAAIRAALAPATTNYLYYVARPDGSHVFSRTYQEHLAAIRRYRSVP</sequence>
<dbReference type="EC" id="4.2.2.29" evidence="7"/>
<dbReference type="GO" id="GO:0008932">
    <property type="term" value="F:lytic endotransglycosylase activity"/>
    <property type="evidence" value="ECO:0007669"/>
    <property type="project" value="UniProtKB-UniRule"/>
</dbReference>
<evidence type="ECO:0000256" key="2">
    <source>
        <dbReference type="ARBA" id="ARBA00022692"/>
    </source>
</evidence>
<dbReference type="AlphaFoldDB" id="A0A537J0R1"/>
<accession>A0A537J0R1</accession>
<organism evidence="8 9">
    <name type="scientific">Candidatus Segetimicrobium genomatis</name>
    <dbReference type="NCBI Taxonomy" id="2569760"/>
    <lineage>
        <taxon>Bacteria</taxon>
        <taxon>Bacillati</taxon>
        <taxon>Candidatus Sysuimicrobiota</taxon>
        <taxon>Candidatus Sysuimicrobiia</taxon>
        <taxon>Candidatus Sysuimicrobiales</taxon>
        <taxon>Candidatus Segetimicrobiaceae</taxon>
        <taxon>Candidatus Segetimicrobium</taxon>
    </lineage>
</organism>
<dbReference type="EMBL" id="VBAP01000006">
    <property type="protein sequence ID" value="TMI77117.1"/>
    <property type="molecule type" value="Genomic_DNA"/>
</dbReference>